<keyword evidence="1" id="KW-0472">Membrane</keyword>
<dbReference type="EMBL" id="MN740490">
    <property type="protein sequence ID" value="QHU29530.1"/>
    <property type="molecule type" value="Genomic_DNA"/>
</dbReference>
<evidence type="ECO:0000313" key="2">
    <source>
        <dbReference type="EMBL" id="QHU29530.1"/>
    </source>
</evidence>
<dbReference type="AlphaFoldDB" id="A0A6C0LGI1"/>
<keyword evidence="1" id="KW-1133">Transmembrane helix</keyword>
<protein>
    <submittedName>
        <fullName evidence="2">Uncharacterized protein</fullName>
    </submittedName>
</protein>
<feature type="transmembrane region" description="Helical" evidence="1">
    <location>
        <begin position="7"/>
        <end position="32"/>
    </location>
</feature>
<name>A0A6C0LGI1_9ZZZZ</name>
<reference evidence="2" key="1">
    <citation type="journal article" date="2020" name="Nature">
        <title>Giant virus diversity and host interactions through global metagenomics.</title>
        <authorList>
            <person name="Schulz F."/>
            <person name="Roux S."/>
            <person name="Paez-Espino D."/>
            <person name="Jungbluth S."/>
            <person name="Walsh D.A."/>
            <person name="Denef V.J."/>
            <person name="McMahon K.D."/>
            <person name="Konstantinidis K.T."/>
            <person name="Eloe-Fadrosh E.A."/>
            <person name="Kyrpides N.C."/>
            <person name="Woyke T."/>
        </authorList>
    </citation>
    <scope>NUCLEOTIDE SEQUENCE</scope>
    <source>
        <strain evidence="2">GVMAG-M-3300027804-48</strain>
    </source>
</reference>
<feature type="transmembrane region" description="Helical" evidence="1">
    <location>
        <begin position="64"/>
        <end position="87"/>
    </location>
</feature>
<organism evidence="2">
    <name type="scientific">viral metagenome</name>
    <dbReference type="NCBI Taxonomy" id="1070528"/>
    <lineage>
        <taxon>unclassified sequences</taxon>
        <taxon>metagenomes</taxon>
        <taxon>organismal metagenomes</taxon>
    </lineage>
</organism>
<evidence type="ECO:0000256" key="1">
    <source>
        <dbReference type="SAM" id="Phobius"/>
    </source>
</evidence>
<sequence>MDIFDGMIYFFITYVILVLLGIAGILILYPIYYFVIGQRPGFTFESFRKTYTFCTIDIPDWTKFIQFLITIFFLIMYIITIIIVTVVPPTGLLTLFIPLRDLLLAIPPLPQLRDKGVFNVIDRVFNVMSGDVKIETFRNKYINYLSSMKSNIYDIIKLFNPHLNMDKFAYIIENMQNNNKESEKRNVDNDIQMCIASKGNISTPDMNFIDLTKNSITDIKNQIKCNLNALPTYISTSE</sequence>
<accession>A0A6C0LGI1</accession>
<keyword evidence="1" id="KW-0812">Transmembrane</keyword>
<proteinExistence type="predicted"/>